<reference evidence="1 2" key="1">
    <citation type="submission" date="2016-11" db="EMBL/GenBank/DDBJ databases">
        <authorList>
            <person name="Jaros S."/>
            <person name="Januszkiewicz K."/>
            <person name="Wedrychowicz H."/>
        </authorList>
    </citation>
    <scope>NUCLEOTIDE SEQUENCE [LARGE SCALE GENOMIC DNA]</scope>
    <source>
        <strain evidence="1 2">DSM 26892</strain>
    </source>
</reference>
<dbReference type="GO" id="GO:0016874">
    <property type="term" value="F:ligase activity"/>
    <property type="evidence" value="ECO:0007669"/>
    <property type="project" value="UniProtKB-KW"/>
</dbReference>
<organism evidence="1 2">
    <name type="scientific">Palleronia salina</name>
    <dbReference type="NCBI Taxonomy" id="313368"/>
    <lineage>
        <taxon>Bacteria</taxon>
        <taxon>Pseudomonadati</taxon>
        <taxon>Pseudomonadota</taxon>
        <taxon>Alphaproteobacteria</taxon>
        <taxon>Rhodobacterales</taxon>
        <taxon>Roseobacteraceae</taxon>
        <taxon>Palleronia</taxon>
    </lineage>
</organism>
<accession>A0A1M6B6M7</accession>
<dbReference type="Pfam" id="PF13563">
    <property type="entry name" value="2_5_RNA_ligase2"/>
    <property type="match status" value="1"/>
</dbReference>
<dbReference type="SUPFAM" id="SSF55144">
    <property type="entry name" value="LigT-like"/>
    <property type="match status" value="1"/>
</dbReference>
<dbReference type="Proteomes" id="UP000184040">
    <property type="component" value="Unassembled WGS sequence"/>
</dbReference>
<gene>
    <name evidence="1" type="ORF">SAMN04488012_101370</name>
</gene>
<keyword evidence="1" id="KW-0436">Ligase</keyword>
<name>A0A1M6B6M7_9RHOB</name>
<dbReference type="AlphaFoldDB" id="A0A1M6B6M7"/>
<dbReference type="STRING" id="313368.SAMN04488012_101370"/>
<protein>
    <submittedName>
        <fullName evidence="1">2'-5' RNA ligase superfamily protein</fullName>
    </submittedName>
</protein>
<evidence type="ECO:0000313" key="2">
    <source>
        <dbReference type="Proteomes" id="UP000184040"/>
    </source>
</evidence>
<dbReference type="RefSeq" id="WP_073126041.1">
    <property type="nucleotide sequence ID" value="NZ_FQZA01000001.1"/>
</dbReference>
<dbReference type="InterPro" id="IPR009097">
    <property type="entry name" value="Cyclic_Pdiesterase"/>
</dbReference>
<proteinExistence type="predicted"/>
<dbReference type="Gene3D" id="3.90.1140.10">
    <property type="entry name" value="Cyclic phosphodiesterase"/>
    <property type="match status" value="1"/>
</dbReference>
<evidence type="ECO:0000313" key="1">
    <source>
        <dbReference type="EMBL" id="SHI44133.1"/>
    </source>
</evidence>
<dbReference type="EMBL" id="FQZA01000001">
    <property type="protein sequence ID" value="SHI44133.1"/>
    <property type="molecule type" value="Genomic_DNA"/>
</dbReference>
<sequence length="168" mass="18646">MAMILTFGFDAASFARLEPLRQRHFPAARNFIPVHVTLFQQLPPDHLPRILADLAAEGRGPALPFTATGILDFGGGAAIDLECPPAKALQQRLRKSWQEILSDSDDRGSKLHVTVQNKVDRDTALAAQATLRAGFSPWEGLLDRLHLWHYRGGPWEHIATVPLQGDRE</sequence>
<keyword evidence="2" id="KW-1185">Reference proteome</keyword>